<feature type="compositionally biased region" description="Basic and acidic residues" evidence="1">
    <location>
        <begin position="90"/>
        <end position="106"/>
    </location>
</feature>
<feature type="region of interest" description="Disordered" evidence="1">
    <location>
        <begin position="84"/>
        <end position="106"/>
    </location>
</feature>
<feature type="region of interest" description="Disordered" evidence="1">
    <location>
        <begin position="153"/>
        <end position="216"/>
    </location>
</feature>
<keyword evidence="3" id="KW-1185">Reference proteome</keyword>
<feature type="compositionally biased region" description="Polar residues" evidence="1">
    <location>
        <begin position="180"/>
        <end position="204"/>
    </location>
</feature>
<sequence length="216" mass="23712">VKCCGKECQSTAWSEGHRFWCSAKDVKEDDHHSHHGQSSHRREQQDAADRERGQPQEVTVQGHLPGRAIEINVEVIRTVKPDTIPVTRADAPRTQRRRERERGRDRERVREVEMNNGEAARRVMESRRAALVPAAGLGADAWSHPNVAADSTSTSYVTPTSSTTAHAAGAKSSVARDRTVQPSGSGVAATQRQPRMTFLPTTGPSRPGLEGHTSTR</sequence>
<feature type="non-terminal residue" evidence="2">
    <location>
        <position position="1"/>
    </location>
</feature>
<gene>
    <name evidence="2" type="ORF">CVT26_011765</name>
</gene>
<accession>A0A409WX23</accession>
<dbReference type="EMBL" id="NHYE01004663">
    <property type="protein sequence ID" value="PPQ83052.1"/>
    <property type="molecule type" value="Genomic_DNA"/>
</dbReference>
<dbReference type="InParanoid" id="A0A409WX23"/>
<evidence type="ECO:0000313" key="2">
    <source>
        <dbReference type="EMBL" id="PPQ83052.1"/>
    </source>
</evidence>
<dbReference type="Proteomes" id="UP000284706">
    <property type="component" value="Unassembled WGS sequence"/>
</dbReference>
<dbReference type="AlphaFoldDB" id="A0A409WX23"/>
<evidence type="ECO:0000313" key="3">
    <source>
        <dbReference type="Proteomes" id="UP000284706"/>
    </source>
</evidence>
<dbReference type="OrthoDB" id="3070299at2759"/>
<evidence type="ECO:0008006" key="4">
    <source>
        <dbReference type="Google" id="ProtNLM"/>
    </source>
</evidence>
<protein>
    <recommendedName>
        <fullName evidence="4">MYND-type domain-containing protein</fullName>
    </recommendedName>
</protein>
<feature type="compositionally biased region" description="Low complexity" evidence="1">
    <location>
        <begin position="153"/>
        <end position="164"/>
    </location>
</feature>
<evidence type="ECO:0000256" key="1">
    <source>
        <dbReference type="SAM" id="MobiDB-lite"/>
    </source>
</evidence>
<comment type="caution">
    <text evidence="2">The sequence shown here is derived from an EMBL/GenBank/DDBJ whole genome shotgun (WGS) entry which is preliminary data.</text>
</comment>
<name>A0A409WX23_9AGAR</name>
<reference evidence="2 3" key="1">
    <citation type="journal article" date="2018" name="Evol. Lett.">
        <title>Horizontal gene cluster transfer increased hallucinogenic mushroom diversity.</title>
        <authorList>
            <person name="Reynolds H.T."/>
            <person name="Vijayakumar V."/>
            <person name="Gluck-Thaler E."/>
            <person name="Korotkin H.B."/>
            <person name="Matheny P.B."/>
            <person name="Slot J.C."/>
        </authorList>
    </citation>
    <scope>NUCLEOTIDE SEQUENCE [LARGE SCALE GENOMIC DNA]</scope>
    <source>
        <strain evidence="2 3">SRW20</strain>
    </source>
</reference>
<proteinExistence type="predicted"/>
<feature type="compositionally biased region" description="Basic and acidic residues" evidence="1">
    <location>
        <begin position="40"/>
        <end position="54"/>
    </location>
</feature>
<feature type="region of interest" description="Disordered" evidence="1">
    <location>
        <begin position="28"/>
        <end position="65"/>
    </location>
</feature>
<organism evidence="2 3">
    <name type="scientific">Gymnopilus dilepis</name>
    <dbReference type="NCBI Taxonomy" id="231916"/>
    <lineage>
        <taxon>Eukaryota</taxon>
        <taxon>Fungi</taxon>
        <taxon>Dikarya</taxon>
        <taxon>Basidiomycota</taxon>
        <taxon>Agaricomycotina</taxon>
        <taxon>Agaricomycetes</taxon>
        <taxon>Agaricomycetidae</taxon>
        <taxon>Agaricales</taxon>
        <taxon>Agaricineae</taxon>
        <taxon>Hymenogastraceae</taxon>
        <taxon>Gymnopilus</taxon>
    </lineage>
</organism>